<protein>
    <submittedName>
        <fullName evidence="3">Uncharacterized protein</fullName>
    </submittedName>
</protein>
<dbReference type="PANTHER" id="PTHR44858">
    <property type="entry name" value="TETRATRICOPEPTIDE REPEAT PROTEIN 6"/>
    <property type="match status" value="1"/>
</dbReference>
<keyword evidence="1" id="KW-0677">Repeat</keyword>
<reference evidence="3" key="1">
    <citation type="submission" date="2018-05" db="EMBL/GenBank/DDBJ databases">
        <authorList>
            <person name="Lanie J.A."/>
            <person name="Ng W.-L."/>
            <person name="Kazmierczak K.M."/>
            <person name="Andrzejewski T.M."/>
            <person name="Davidsen T.M."/>
            <person name="Wayne K.J."/>
            <person name="Tettelin H."/>
            <person name="Glass J.I."/>
            <person name="Rusch D."/>
            <person name="Podicherti R."/>
            <person name="Tsui H.-C.T."/>
            <person name="Winkler M.E."/>
        </authorList>
    </citation>
    <scope>NUCLEOTIDE SEQUENCE</scope>
</reference>
<dbReference type="SUPFAM" id="SSF48452">
    <property type="entry name" value="TPR-like"/>
    <property type="match status" value="1"/>
</dbReference>
<organism evidence="3">
    <name type="scientific">marine metagenome</name>
    <dbReference type="NCBI Taxonomy" id="408172"/>
    <lineage>
        <taxon>unclassified sequences</taxon>
        <taxon>metagenomes</taxon>
        <taxon>ecological metagenomes</taxon>
    </lineage>
</organism>
<proteinExistence type="predicted"/>
<name>A0A382NZ23_9ZZZZ</name>
<dbReference type="Pfam" id="PF13432">
    <property type="entry name" value="TPR_16"/>
    <property type="match status" value="2"/>
</dbReference>
<dbReference type="Pfam" id="PF13620">
    <property type="entry name" value="CarboxypepD_reg"/>
    <property type="match status" value="1"/>
</dbReference>
<evidence type="ECO:0000313" key="3">
    <source>
        <dbReference type="EMBL" id="SVC65727.1"/>
    </source>
</evidence>
<dbReference type="InterPro" id="IPR050498">
    <property type="entry name" value="Ycf3"/>
</dbReference>
<evidence type="ECO:0000256" key="2">
    <source>
        <dbReference type="ARBA" id="ARBA00022803"/>
    </source>
</evidence>
<keyword evidence="2" id="KW-0802">TPR repeat</keyword>
<dbReference type="GO" id="GO:0046813">
    <property type="term" value="P:receptor-mediated virion attachment to host cell"/>
    <property type="evidence" value="ECO:0007669"/>
    <property type="project" value="TreeGrafter"/>
</dbReference>
<dbReference type="InterPro" id="IPR013784">
    <property type="entry name" value="Carb-bd-like_fold"/>
</dbReference>
<dbReference type="AlphaFoldDB" id="A0A382NZ23"/>
<dbReference type="PANTHER" id="PTHR44858:SF1">
    <property type="entry name" value="UDP-N-ACETYLGLUCOSAMINE--PEPTIDE N-ACETYLGLUCOSAMINYLTRANSFERASE SPINDLY-RELATED"/>
    <property type="match status" value="1"/>
</dbReference>
<dbReference type="SUPFAM" id="SSF49452">
    <property type="entry name" value="Starch-binding domain-like"/>
    <property type="match status" value="1"/>
</dbReference>
<dbReference type="Gene3D" id="2.60.40.1120">
    <property type="entry name" value="Carboxypeptidase-like, regulatory domain"/>
    <property type="match status" value="1"/>
</dbReference>
<dbReference type="EMBL" id="UINC01103386">
    <property type="protein sequence ID" value="SVC65727.1"/>
    <property type="molecule type" value="Genomic_DNA"/>
</dbReference>
<feature type="non-terminal residue" evidence="3">
    <location>
        <position position="290"/>
    </location>
</feature>
<dbReference type="InterPro" id="IPR019734">
    <property type="entry name" value="TPR_rpt"/>
</dbReference>
<dbReference type="Gene3D" id="1.25.40.10">
    <property type="entry name" value="Tetratricopeptide repeat domain"/>
    <property type="match status" value="2"/>
</dbReference>
<dbReference type="SMART" id="SM00028">
    <property type="entry name" value="TPR"/>
    <property type="match status" value="4"/>
</dbReference>
<accession>A0A382NZ23</accession>
<sequence>MFCKSSLLRFQVTLAASAVALMMAVPAFGQSSGVVNGSVTDGQGIGIVGVKVTATSQNPPRMVLDVETNDDGFYRIMGLRANSYEVVAEKEGLGSAAAVFTIREGQNLTIDLNLGASAAAATATLSEEDLAKIENREEFESAFQLGSGAMQAGSHQEAINQFLVAIEILDSCYNCYQNIGISHLELGNDEEAEAAFKRVIELMPDYANAYINLSNIYNSQRRFDEAAEASAEAARLSGAGEGATTDPIAVYNQGIIYMNAQRIVEAKAQFEQTISLDPSHAEAHYWLAMT</sequence>
<evidence type="ECO:0000256" key="1">
    <source>
        <dbReference type="ARBA" id="ARBA00022737"/>
    </source>
</evidence>
<dbReference type="PROSITE" id="PS50005">
    <property type="entry name" value="TPR"/>
    <property type="match status" value="2"/>
</dbReference>
<dbReference type="InterPro" id="IPR011990">
    <property type="entry name" value="TPR-like_helical_dom_sf"/>
</dbReference>
<gene>
    <name evidence="3" type="ORF">METZ01_LOCUS318581</name>
</gene>
<dbReference type="GO" id="GO:0030246">
    <property type="term" value="F:carbohydrate binding"/>
    <property type="evidence" value="ECO:0007669"/>
    <property type="project" value="InterPro"/>
</dbReference>
<dbReference type="GO" id="GO:0009279">
    <property type="term" value="C:cell outer membrane"/>
    <property type="evidence" value="ECO:0007669"/>
    <property type="project" value="TreeGrafter"/>
</dbReference>